<comment type="similarity">
    <text evidence="1 13 14">Belongs to the ATPase B chain family.</text>
</comment>
<feature type="coiled-coil region" evidence="15">
    <location>
        <begin position="98"/>
        <end position="125"/>
    </location>
</feature>
<keyword evidence="5 13" id="KW-0812">Transmembrane</keyword>
<dbReference type="GO" id="GO:0046961">
    <property type="term" value="F:proton-transporting ATPase activity, rotational mechanism"/>
    <property type="evidence" value="ECO:0007669"/>
    <property type="project" value="TreeGrafter"/>
</dbReference>
<comment type="subcellular location">
    <subcellularLocation>
        <location evidence="13">Cell membrane</location>
        <topology evidence="13">Single-pass membrane protein</topology>
    </subcellularLocation>
    <subcellularLocation>
        <location evidence="12">Endomembrane system</location>
        <topology evidence="12">Single-pass membrane protein</topology>
    </subcellularLocation>
</comment>
<keyword evidence="2 13" id="KW-0813">Transport</keyword>
<dbReference type="Proteomes" id="UP000070457">
    <property type="component" value="Unassembled WGS sequence"/>
</dbReference>
<dbReference type="GO" id="GO:0005886">
    <property type="term" value="C:plasma membrane"/>
    <property type="evidence" value="ECO:0007669"/>
    <property type="project" value="UniProtKB-SubCell"/>
</dbReference>
<gene>
    <name evidence="13 16" type="primary">atpF</name>
    <name evidence="16" type="ORF">TR69_WS6001000016</name>
</gene>
<dbReference type="EMBL" id="JYNZ01000001">
    <property type="protein sequence ID" value="KXK27572.1"/>
    <property type="molecule type" value="Genomic_DNA"/>
</dbReference>
<evidence type="ECO:0000256" key="5">
    <source>
        <dbReference type="ARBA" id="ARBA00022692"/>
    </source>
</evidence>
<dbReference type="Gene3D" id="6.10.250.1580">
    <property type="match status" value="1"/>
</dbReference>
<sequence>MDIQEVFGKIGFDGRMFLFNVINFLVVLILLRKFFFNKLMEALDARQAKINEGLEDAERYRHEVTMAQQRSDEIISDARTEANTIVLKAQEEARTGAEVILSDAREQVEAERAKAEEQIELSRRKMIADLKKETADLAILATEKIIKEKLDSKRDREIIDEYLSQLDSK</sequence>
<name>A0A136M0Y8_9BACT</name>
<accession>A0A136M0Y8</accession>
<dbReference type="InterPro" id="IPR050059">
    <property type="entry name" value="ATP_synthase_B_chain"/>
</dbReference>
<keyword evidence="4 13" id="KW-0138">CF(0)</keyword>
<dbReference type="GO" id="GO:0012505">
    <property type="term" value="C:endomembrane system"/>
    <property type="evidence" value="ECO:0007669"/>
    <property type="project" value="UniProtKB-SubCell"/>
</dbReference>
<dbReference type="PANTHER" id="PTHR33445:SF1">
    <property type="entry name" value="ATP SYNTHASE SUBUNIT B"/>
    <property type="match status" value="1"/>
</dbReference>
<dbReference type="Pfam" id="PF00430">
    <property type="entry name" value="ATP-synt_B"/>
    <property type="match status" value="1"/>
</dbReference>
<keyword evidence="9 13" id="KW-0472">Membrane</keyword>
<keyword evidence="6 13" id="KW-0375">Hydrogen ion transport</keyword>
<dbReference type="STRING" id="1617426.TR69_WS6001000016"/>
<comment type="function">
    <text evidence="13">Component of the F(0) channel, it forms part of the peripheral stalk, linking F(1) to F(0).</text>
</comment>
<dbReference type="HAMAP" id="MF_01398">
    <property type="entry name" value="ATP_synth_b_bprime"/>
    <property type="match status" value="1"/>
</dbReference>
<evidence type="ECO:0000256" key="14">
    <source>
        <dbReference type="RuleBase" id="RU003848"/>
    </source>
</evidence>
<reference evidence="16 17" key="1">
    <citation type="submission" date="2015-02" db="EMBL/GenBank/DDBJ databases">
        <title>Improved understanding of the partial-nitritation anammox process through 23 genomes representing the majority of the microbial community.</title>
        <authorList>
            <person name="Speth D.R."/>
            <person name="In T Zandt M."/>
            <person name="Guerrero Cruz S."/>
            <person name="Jetten M.S."/>
            <person name="Dutilh B.E."/>
        </authorList>
    </citation>
    <scope>NUCLEOTIDE SEQUENCE [LARGE SCALE GENOMIC DNA]</scope>
    <source>
        <strain evidence="16">OLB20</strain>
    </source>
</reference>
<dbReference type="SUPFAM" id="SSF81573">
    <property type="entry name" value="F1F0 ATP synthase subunit B, membrane domain"/>
    <property type="match status" value="1"/>
</dbReference>
<evidence type="ECO:0000256" key="12">
    <source>
        <dbReference type="ARBA" id="ARBA00037847"/>
    </source>
</evidence>
<comment type="function">
    <text evidence="11 13">F(1)F(0) ATP synthase produces ATP from ADP in the presence of a proton or sodium gradient. F-type ATPases consist of two structural domains, F(1) containing the extramembraneous catalytic core and F(0) containing the membrane proton channel, linked together by a central stalk and a peripheral stalk. During catalysis, ATP synthesis in the catalytic domain of F(1) is coupled via a rotary mechanism of the central stalk subunits to proton translocation.</text>
</comment>
<dbReference type="AlphaFoldDB" id="A0A136M0Y8"/>
<evidence type="ECO:0000313" key="16">
    <source>
        <dbReference type="EMBL" id="KXK27572.1"/>
    </source>
</evidence>
<keyword evidence="8 13" id="KW-0406">Ion transport</keyword>
<dbReference type="PANTHER" id="PTHR33445">
    <property type="entry name" value="ATP SYNTHASE SUBUNIT B', CHLOROPLASTIC"/>
    <property type="match status" value="1"/>
</dbReference>
<evidence type="ECO:0000256" key="2">
    <source>
        <dbReference type="ARBA" id="ARBA00022448"/>
    </source>
</evidence>
<keyword evidence="3 13" id="KW-1003">Cell membrane</keyword>
<evidence type="ECO:0000256" key="9">
    <source>
        <dbReference type="ARBA" id="ARBA00023136"/>
    </source>
</evidence>
<evidence type="ECO:0000256" key="7">
    <source>
        <dbReference type="ARBA" id="ARBA00022989"/>
    </source>
</evidence>
<evidence type="ECO:0000256" key="15">
    <source>
        <dbReference type="SAM" id="Coils"/>
    </source>
</evidence>
<evidence type="ECO:0000256" key="4">
    <source>
        <dbReference type="ARBA" id="ARBA00022547"/>
    </source>
</evidence>
<dbReference type="InterPro" id="IPR028987">
    <property type="entry name" value="ATP_synth_B-like_membr_sf"/>
</dbReference>
<dbReference type="InterPro" id="IPR002146">
    <property type="entry name" value="ATP_synth_b/b'su_bac/chlpt"/>
</dbReference>
<dbReference type="NCBIfam" id="TIGR01144">
    <property type="entry name" value="ATP_synt_b"/>
    <property type="match status" value="1"/>
</dbReference>
<organism evidence="16 17">
    <name type="scientific">candidate division WS6 bacterium OLB20</name>
    <dbReference type="NCBI Taxonomy" id="1617426"/>
    <lineage>
        <taxon>Bacteria</taxon>
        <taxon>Candidatus Dojkabacteria</taxon>
    </lineage>
</organism>
<keyword evidence="10 13" id="KW-0066">ATP synthesis</keyword>
<evidence type="ECO:0000313" key="17">
    <source>
        <dbReference type="Proteomes" id="UP000070457"/>
    </source>
</evidence>
<comment type="subunit">
    <text evidence="13">F-type ATPases have 2 components, F(1) - the catalytic core - and F(0) - the membrane proton channel. F(1) has five subunits: alpha(3), beta(3), gamma(1), delta(1), epsilon(1). F(0) has three main subunits: a(1), b(2) and c(10-14). The alpha and beta chains form an alternating ring which encloses part of the gamma chain. F(1) is attached to F(0) by a central stalk formed by the gamma and epsilon chains, while a peripheral stalk is formed by the delta and b chains.</text>
</comment>
<dbReference type="InterPro" id="IPR005864">
    <property type="entry name" value="ATP_synth_F0_bsu_bac"/>
</dbReference>
<feature type="transmembrane region" description="Helical" evidence="13">
    <location>
        <begin position="17"/>
        <end position="36"/>
    </location>
</feature>
<keyword evidence="15" id="KW-0175">Coiled coil</keyword>
<evidence type="ECO:0000256" key="1">
    <source>
        <dbReference type="ARBA" id="ARBA00005513"/>
    </source>
</evidence>
<dbReference type="GO" id="GO:0046933">
    <property type="term" value="F:proton-transporting ATP synthase activity, rotational mechanism"/>
    <property type="evidence" value="ECO:0007669"/>
    <property type="project" value="UniProtKB-UniRule"/>
</dbReference>
<dbReference type="CDD" id="cd06503">
    <property type="entry name" value="ATP-synt_Fo_b"/>
    <property type="match status" value="1"/>
</dbReference>
<proteinExistence type="inferred from homology"/>
<evidence type="ECO:0000256" key="8">
    <source>
        <dbReference type="ARBA" id="ARBA00023065"/>
    </source>
</evidence>
<evidence type="ECO:0000256" key="6">
    <source>
        <dbReference type="ARBA" id="ARBA00022781"/>
    </source>
</evidence>
<comment type="caution">
    <text evidence="16">The sequence shown here is derived from an EMBL/GenBank/DDBJ whole genome shotgun (WGS) entry which is preliminary data.</text>
</comment>
<protein>
    <recommendedName>
        <fullName evidence="13">ATP synthase subunit b</fullName>
    </recommendedName>
    <alternativeName>
        <fullName evidence="13">ATP synthase F(0) sector subunit b</fullName>
    </alternativeName>
    <alternativeName>
        <fullName evidence="13">ATPase subunit I</fullName>
    </alternativeName>
    <alternativeName>
        <fullName evidence="13">F-type ATPase subunit b</fullName>
        <shortName evidence="13">F-ATPase subunit b</shortName>
    </alternativeName>
</protein>
<keyword evidence="7 13" id="KW-1133">Transmembrane helix</keyword>
<dbReference type="GO" id="GO:0045259">
    <property type="term" value="C:proton-transporting ATP synthase complex"/>
    <property type="evidence" value="ECO:0007669"/>
    <property type="project" value="UniProtKB-KW"/>
</dbReference>
<evidence type="ECO:0000256" key="3">
    <source>
        <dbReference type="ARBA" id="ARBA00022475"/>
    </source>
</evidence>
<evidence type="ECO:0000256" key="10">
    <source>
        <dbReference type="ARBA" id="ARBA00023310"/>
    </source>
</evidence>
<evidence type="ECO:0000256" key="13">
    <source>
        <dbReference type="HAMAP-Rule" id="MF_01398"/>
    </source>
</evidence>
<evidence type="ECO:0000256" key="11">
    <source>
        <dbReference type="ARBA" id="ARBA00025198"/>
    </source>
</evidence>